<evidence type="ECO:0000256" key="2">
    <source>
        <dbReference type="ARBA" id="ARBA00005814"/>
    </source>
</evidence>
<dbReference type="Gene3D" id="3.40.50.300">
    <property type="entry name" value="P-loop containing nucleotide triphosphate hydrolases"/>
    <property type="match status" value="1"/>
</dbReference>
<proteinExistence type="inferred from homology"/>
<dbReference type="PANTHER" id="PTHR48041:SF113">
    <property type="entry name" value="ATP-BINDING CASSETTE SUB-FAMILY G MEMBER 5"/>
    <property type="match status" value="1"/>
</dbReference>
<gene>
    <name evidence="11" type="ORF">SNE40_010141</name>
</gene>
<evidence type="ECO:0000313" key="12">
    <source>
        <dbReference type="Proteomes" id="UP001347796"/>
    </source>
</evidence>
<dbReference type="GO" id="GO:0005524">
    <property type="term" value="F:ATP binding"/>
    <property type="evidence" value="ECO:0007669"/>
    <property type="project" value="UniProtKB-KW"/>
</dbReference>
<feature type="transmembrane region" description="Helical" evidence="9">
    <location>
        <begin position="525"/>
        <end position="546"/>
    </location>
</feature>
<dbReference type="InterPro" id="IPR003593">
    <property type="entry name" value="AAA+_ATPase"/>
</dbReference>
<evidence type="ECO:0000313" key="11">
    <source>
        <dbReference type="EMBL" id="KAK6182449.1"/>
    </source>
</evidence>
<name>A0AAN8K055_PATCE</name>
<organism evidence="11 12">
    <name type="scientific">Patella caerulea</name>
    <name type="common">Rayed Mediterranean limpet</name>
    <dbReference type="NCBI Taxonomy" id="87958"/>
    <lineage>
        <taxon>Eukaryota</taxon>
        <taxon>Metazoa</taxon>
        <taxon>Spiralia</taxon>
        <taxon>Lophotrochozoa</taxon>
        <taxon>Mollusca</taxon>
        <taxon>Gastropoda</taxon>
        <taxon>Patellogastropoda</taxon>
        <taxon>Patelloidea</taxon>
        <taxon>Patellidae</taxon>
        <taxon>Patella</taxon>
    </lineage>
</organism>
<evidence type="ECO:0000256" key="3">
    <source>
        <dbReference type="ARBA" id="ARBA00022448"/>
    </source>
</evidence>
<dbReference type="GO" id="GO:0043190">
    <property type="term" value="C:ATP-binding cassette (ABC) transporter complex"/>
    <property type="evidence" value="ECO:0007669"/>
    <property type="project" value="TreeGrafter"/>
</dbReference>
<evidence type="ECO:0000256" key="1">
    <source>
        <dbReference type="ARBA" id="ARBA00004141"/>
    </source>
</evidence>
<protein>
    <recommendedName>
        <fullName evidence="10">ABC transporter domain-containing protein</fullName>
    </recommendedName>
</protein>
<keyword evidence="5" id="KW-0547">Nucleotide-binding</keyword>
<dbReference type="GO" id="GO:0140359">
    <property type="term" value="F:ABC-type transporter activity"/>
    <property type="evidence" value="ECO:0007669"/>
    <property type="project" value="InterPro"/>
</dbReference>
<evidence type="ECO:0000256" key="8">
    <source>
        <dbReference type="ARBA" id="ARBA00023136"/>
    </source>
</evidence>
<keyword evidence="12" id="KW-1185">Reference proteome</keyword>
<dbReference type="InterPro" id="IPR050352">
    <property type="entry name" value="ABCG_transporters"/>
</dbReference>
<dbReference type="Pfam" id="PF00005">
    <property type="entry name" value="ABC_tran"/>
    <property type="match status" value="1"/>
</dbReference>
<dbReference type="AlphaFoldDB" id="A0AAN8K055"/>
<evidence type="ECO:0000259" key="10">
    <source>
        <dbReference type="PROSITE" id="PS50893"/>
    </source>
</evidence>
<keyword evidence="7 9" id="KW-1133">Transmembrane helix</keyword>
<evidence type="ECO:0000256" key="5">
    <source>
        <dbReference type="ARBA" id="ARBA00022741"/>
    </source>
</evidence>
<dbReference type="InterPro" id="IPR003439">
    <property type="entry name" value="ABC_transporter-like_ATP-bd"/>
</dbReference>
<comment type="caution">
    <text evidence="11">The sequence shown here is derived from an EMBL/GenBank/DDBJ whole genome shotgun (WGS) entry which is preliminary data.</text>
</comment>
<accession>A0AAN8K055</accession>
<comment type="similarity">
    <text evidence="2">Belongs to the ABC transporter superfamily. ABCG family. Eye pigment precursor importer (TC 3.A.1.204) subfamily.</text>
</comment>
<dbReference type="Pfam" id="PF01061">
    <property type="entry name" value="ABC2_membrane"/>
    <property type="match status" value="1"/>
</dbReference>
<evidence type="ECO:0000256" key="9">
    <source>
        <dbReference type="SAM" id="Phobius"/>
    </source>
</evidence>
<dbReference type="GO" id="GO:0016324">
    <property type="term" value="C:apical plasma membrane"/>
    <property type="evidence" value="ECO:0007669"/>
    <property type="project" value="TreeGrafter"/>
</dbReference>
<sequence>METTALLRDPVAYYGAPGPVMLNAAMNVQVPRLNIVNLSYTVKTKPGAWYTGACFKSAPERKVLKNIDMSLNSGEVTAIIGNSGCGKTTLLDVIACRVDGRVTGNIYFKNYVCSKTLMQSCTSYVIQADRLLPHLTIRETLRYTAYLNLPGYATDNSINSKVDTVIHQMGLTRVADSLVGGAVNRGISGGEKRRVSIAIQLLKDPDILLLDEPTTGLDSFTAKYLVKSLRELARSGKIVLMTIHQPRSDIFKLIDQTAILSQGEMAYFGRSDEIVSHFTRLNFPCPVYANPLDVYIDVCSVDRKTREREQNTKLRINDLVQGYRESPQHEAMVASMTDSQKIPKYINFQNKASRRNSPGVYRTFSTILSRMNKNLFRDPGNVLTRAISAPINMLFVFMYLGRLDLDQRSIQNRSGLFFQTMLFSQMLPLILTVFLYPPLRDLCYRERRDGLYSSWYFGIAYHVHAFPFHIISGLMVCAVGYWGIGLYSDFGYSCQYFVIHILLILISENITQFLMALVYDYHLVNIFTSMLFTLSLSISTGFFRTFKDLPAPLRWLSYTSAVKYGTEIITVNEYTNINITCDGLKPGVPCRYPSSQAFLDQNYPDAVDELQQNYGCIFGIYAGSLILCLLAYKLKKVPNLN</sequence>
<dbReference type="PROSITE" id="PS00211">
    <property type="entry name" value="ABC_TRANSPORTER_1"/>
    <property type="match status" value="1"/>
</dbReference>
<dbReference type="SMART" id="SM00382">
    <property type="entry name" value="AAA"/>
    <property type="match status" value="1"/>
</dbReference>
<dbReference type="InterPro" id="IPR017871">
    <property type="entry name" value="ABC_transporter-like_CS"/>
</dbReference>
<feature type="transmembrane region" description="Helical" evidence="9">
    <location>
        <begin position="421"/>
        <end position="439"/>
    </location>
</feature>
<dbReference type="GO" id="GO:0042632">
    <property type="term" value="P:cholesterol homeostasis"/>
    <property type="evidence" value="ECO:0007669"/>
    <property type="project" value="TreeGrafter"/>
</dbReference>
<feature type="transmembrane region" description="Helical" evidence="9">
    <location>
        <begin position="496"/>
        <end position="519"/>
    </location>
</feature>
<feature type="transmembrane region" description="Helical" evidence="9">
    <location>
        <begin position="459"/>
        <end position="484"/>
    </location>
</feature>
<dbReference type="SUPFAM" id="SSF52540">
    <property type="entry name" value="P-loop containing nucleoside triphosphate hydrolases"/>
    <property type="match status" value="1"/>
</dbReference>
<dbReference type="InterPro" id="IPR027417">
    <property type="entry name" value="P-loop_NTPase"/>
</dbReference>
<keyword evidence="3" id="KW-0813">Transport</keyword>
<evidence type="ECO:0000256" key="4">
    <source>
        <dbReference type="ARBA" id="ARBA00022692"/>
    </source>
</evidence>
<dbReference type="GO" id="GO:0016887">
    <property type="term" value="F:ATP hydrolysis activity"/>
    <property type="evidence" value="ECO:0007669"/>
    <property type="project" value="InterPro"/>
</dbReference>
<dbReference type="InterPro" id="IPR013525">
    <property type="entry name" value="ABC2_TM"/>
</dbReference>
<keyword evidence="6" id="KW-0067">ATP-binding</keyword>
<dbReference type="Proteomes" id="UP001347796">
    <property type="component" value="Unassembled WGS sequence"/>
</dbReference>
<dbReference type="EMBL" id="JAZGQO010000007">
    <property type="protein sequence ID" value="KAK6182449.1"/>
    <property type="molecule type" value="Genomic_DNA"/>
</dbReference>
<feature type="domain" description="ABC transporter" evidence="10">
    <location>
        <begin position="33"/>
        <end position="287"/>
    </location>
</feature>
<keyword evidence="4 9" id="KW-0812">Transmembrane</keyword>
<reference evidence="11 12" key="1">
    <citation type="submission" date="2024-01" db="EMBL/GenBank/DDBJ databases">
        <title>The genome of the rayed Mediterranean limpet Patella caerulea (Linnaeus, 1758).</title>
        <authorList>
            <person name="Anh-Thu Weber A."/>
            <person name="Halstead-Nussloch G."/>
        </authorList>
    </citation>
    <scope>NUCLEOTIDE SEQUENCE [LARGE SCALE GENOMIC DNA]</scope>
    <source>
        <strain evidence="11">AATW-2023a</strain>
        <tissue evidence="11">Whole specimen</tissue>
    </source>
</reference>
<comment type="subcellular location">
    <subcellularLocation>
        <location evidence="1">Membrane</location>
        <topology evidence="1">Multi-pass membrane protein</topology>
    </subcellularLocation>
</comment>
<keyword evidence="8 9" id="KW-0472">Membrane</keyword>
<evidence type="ECO:0000256" key="7">
    <source>
        <dbReference type="ARBA" id="ARBA00022989"/>
    </source>
</evidence>
<dbReference type="GO" id="GO:0033344">
    <property type="term" value="P:cholesterol efflux"/>
    <property type="evidence" value="ECO:0007669"/>
    <property type="project" value="TreeGrafter"/>
</dbReference>
<feature type="transmembrane region" description="Helical" evidence="9">
    <location>
        <begin position="614"/>
        <end position="632"/>
    </location>
</feature>
<evidence type="ECO:0000256" key="6">
    <source>
        <dbReference type="ARBA" id="ARBA00022840"/>
    </source>
</evidence>
<dbReference type="PROSITE" id="PS50893">
    <property type="entry name" value="ABC_TRANSPORTER_2"/>
    <property type="match status" value="1"/>
</dbReference>
<dbReference type="PANTHER" id="PTHR48041">
    <property type="entry name" value="ABC TRANSPORTER G FAMILY MEMBER 28"/>
    <property type="match status" value="1"/>
</dbReference>